<dbReference type="InterPro" id="IPR036388">
    <property type="entry name" value="WH-like_DNA-bd_sf"/>
</dbReference>
<dbReference type="InterPro" id="IPR029063">
    <property type="entry name" value="SAM-dependent_MTases_sf"/>
</dbReference>
<gene>
    <name evidence="6" type="ORF">GCM10009681_42390</name>
</gene>
<dbReference type="PANTHER" id="PTHR43712">
    <property type="entry name" value="PUTATIVE (AFU_ORTHOLOGUE AFUA_4G14580)-RELATED"/>
    <property type="match status" value="1"/>
</dbReference>
<dbReference type="InterPro" id="IPR001077">
    <property type="entry name" value="COMT_C"/>
</dbReference>
<dbReference type="Gene3D" id="1.10.10.10">
    <property type="entry name" value="Winged helix-like DNA-binding domain superfamily/Winged helix DNA-binding domain"/>
    <property type="match status" value="1"/>
</dbReference>
<feature type="domain" description="O-methyltransferase C-terminal" evidence="4">
    <location>
        <begin position="114"/>
        <end position="319"/>
    </location>
</feature>
<dbReference type="InterPro" id="IPR036390">
    <property type="entry name" value="WH_DNA-bd_sf"/>
</dbReference>
<evidence type="ECO:0000259" key="4">
    <source>
        <dbReference type="Pfam" id="PF00891"/>
    </source>
</evidence>
<protein>
    <submittedName>
        <fullName evidence="6">Methyltransferase</fullName>
    </submittedName>
</protein>
<accession>A0ABP4X3N3</accession>
<dbReference type="Pfam" id="PF08100">
    <property type="entry name" value="Dimerisation"/>
    <property type="match status" value="1"/>
</dbReference>
<dbReference type="InterPro" id="IPR016461">
    <property type="entry name" value="COMT-like"/>
</dbReference>
<proteinExistence type="predicted"/>
<dbReference type="GO" id="GO:0032259">
    <property type="term" value="P:methylation"/>
    <property type="evidence" value="ECO:0007669"/>
    <property type="project" value="UniProtKB-KW"/>
</dbReference>
<dbReference type="PROSITE" id="PS51683">
    <property type="entry name" value="SAM_OMT_II"/>
    <property type="match status" value="1"/>
</dbReference>
<evidence type="ECO:0000256" key="1">
    <source>
        <dbReference type="ARBA" id="ARBA00022603"/>
    </source>
</evidence>
<evidence type="ECO:0000256" key="2">
    <source>
        <dbReference type="ARBA" id="ARBA00022679"/>
    </source>
</evidence>
<dbReference type="InterPro" id="IPR012967">
    <property type="entry name" value="COMT_dimerisation"/>
</dbReference>
<dbReference type="EMBL" id="BAAALS010000023">
    <property type="protein sequence ID" value="GAA1766811.1"/>
    <property type="molecule type" value="Genomic_DNA"/>
</dbReference>
<keyword evidence="1 6" id="KW-0489">Methyltransferase</keyword>
<keyword evidence="3" id="KW-0949">S-adenosyl-L-methionine</keyword>
<evidence type="ECO:0000313" key="6">
    <source>
        <dbReference type="EMBL" id="GAA1766811.1"/>
    </source>
</evidence>
<feature type="domain" description="O-methyltransferase dimerisation" evidence="5">
    <location>
        <begin position="23"/>
        <end position="92"/>
    </location>
</feature>
<comment type="caution">
    <text evidence="6">The sequence shown here is derived from an EMBL/GenBank/DDBJ whole genome shotgun (WGS) entry which is preliminary data.</text>
</comment>
<sequence length="347" mass="37718">MPMNERPSTLVESIFRLQELADYIVPFGIRAVCDLRVADCLVGGPRSVGELAAVVGAHEGSLFRVLRALACKGIFTEVEPGVFGLTPLADLLRSDHPLSLAEAYPLMSANFRAWSEFDHTLRTGESAFEHVFGTDYYAYLATSPRDSARYDGIQRAGTRLELRAMLRAIDWGRFDHVVDVGGNNGAFLAGLLARHKHMRGTLLDLPHAVGAAPALLAEAGVGERCEVVAGSFFDGVPAGADAYVLKRVLYDWPDDRAGDLLDVVRAAMRPDSRLLLLDPVIQPADAFDVGKIYDLLSLAMLAGKARTREEVIDLLDRHGLTVTRVVETPMFPIVEAALRAPDGARSP</sequence>
<dbReference type="PIRSF" id="PIRSF005739">
    <property type="entry name" value="O-mtase"/>
    <property type="match status" value="1"/>
</dbReference>
<evidence type="ECO:0000313" key="7">
    <source>
        <dbReference type="Proteomes" id="UP001500655"/>
    </source>
</evidence>
<keyword evidence="7" id="KW-1185">Reference proteome</keyword>
<keyword evidence="2" id="KW-0808">Transferase</keyword>
<dbReference type="GO" id="GO:0008168">
    <property type="term" value="F:methyltransferase activity"/>
    <property type="evidence" value="ECO:0007669"/>
    <property type="project" value="UniProtKB-KW"/>
</dbReference>
<name>A0ABP4X3N3_9ACTN</name>
<evidence type="ECO:0000259" key="5">
    <source>
        <dbReference type="Pfam" id="PF08100"/>
    </source>
</evidence>
<dbReference type="Gene3D" id="3.40.50.150">
    <property type="entry name" value="Vaccinia Virus protein VP39"/>
    <property type="match status" value="1"/>
</dbReference>
<dbReference type="Gene3D" id="1.10.287.1350">
    <property type="match status" value="1"/>
</dbReference>
<dbReference type="PANTHER" id="PTHR43712:SF2">
    <property type="entry name" value="O-METHYLTRANSFERASE CICE"/>
    <property type="match status" value="1"/>
</dbReference>
<dbReference type="SUPFAM" id="SSF46785">
    <property type="entry name" value="Winged helix' DNA-binding domain"/>
    <property type="match status" value="1"/>
</dbReference>
<dbReference type="Pfam" id="PF00891">
    <property type="entry name" value="Methyltransf_2"/>
    <property type="match status" value="1"/>
</dbReference>
<dbReference type="Proteomes" id="UP001500655">
    <property type="component" value="Unassembled WGS sequence"/>
</dbReference>
<dbReference type="SUPFAM" id="SSF53335">
    <property type="entry name" value="S-adenosyl-L-methionine-dependent methyltransferases"/>
    <property type="match status" value="1"/>
</dbReference>
<reference evidence="7" key="1">
    <citation type="journal article" date="2019" name="Int. J. Syst. Evol. Microbiol.">
        <title>The Global Catalogue of Microorganisms (GCM) 10K type strain sequencing project: providing services to taxonomists for standard genome sequencing and annotation.</title>
        <authorList>
            <consortium name="The Broad Institute Genomics Platform"/>
            <consortium name="The Broad Institute Genome Sequencing Center for Infectious Disease"/>
            <person name="Wu L."/>
            <person name="Ma J."/>
        </authorList>
    </citation>
    <scope>NUCLEOTIDE SEQUENCE [LARGE SCALE GENOMIC DNA]</scope>
    <source>
        <strain evidence="7">JCM 13249</strain>
    </source>
</reference>
<evidence type="ECO:0000256" key="3">
    <source>
        <dbReference type="ARBA" id="ARBA00022691"/>
    </source>
</evidence>
<organism evidence="6 7">
    <name type="scientific">Luedemannella helvata</name>
    <dbReference type="NCBI Taxonomy" id="349315"/>
    <lineage>
        <taxon>Bacteria</taxon>
        <taxon>Bacillati</taxon>
        <taxon>Actinomycetota</taxon>
        <taxon>Actinomycetes</taxon>
        <taxon>Micromonosporales</taxon>
        <taxon>Micromonosporaceae</taxon>
        <taxon>Luedemannella</taxon>
    </lineage>
</organism>